<evidence type="ECO:0000256" key="4">
    <source>
        <dbReference type="PROSITE-ProRule" id="PRU00175"/>
    </source>
</evidence>
<keyword evidence="2 4" id="KW-0863">Zinc-finger</keyword>
<dbReference type="EMBL" id="JAXCGZ010011727">
    <property type="protein sequence ID" value="KAK7074214.1"/>
    <property type="molecule type" value="Genomic_DNA"/>
</dbReference>
<organism evidence="6 7">
    <name type="scientific">Halocaridina rubra</name>
    <name type="common">Hawaiian red shrimp</name>
    <dbReference type="NCBI Taxonomy" id="373956"/>
    <lineage>
        <taxon>Eukaryota</taxon>
        <taxon>Metazoa</taxon>
        <taxon>Ecdysozoa</taxon>
        <taxon>Arthropoda</taxon>
        <taxon>Crustacea</taxon>
        <taxon>Multicrustacea</taxon>
        <taxon>Malacostraca</taxon>
        <taxon>Eumalacostraca</taxon>
        <taxon>Eucarida</taxon>
        <taxon>Decapoda</taxon>
        <taxon>Pleocyemata</taxon>
        <taxon>Caridea</taxon>
        <taxon>Atyoidea</taxon>
        <taxon>Atyidae</taxon>
        <taxon>Halocaridina</taxon>
    </lineage>
</organism>
<dbReference type="PANTHER" id="PTHR22791:SF6">
    <property type="entry name" value="RING-TYPE DOMAIN-CONTAINING PROTEIN"/>
    <property type="match status" value="1"/>
</dbReference>
<protein>
    <recommendedName>
        <fullName evidence="5">RING-type domain-containing protein</fullName>
    </recommendedName>
</protein>
<dbReference type="InterPro" id="IPR001841">
    <property type="entry name" value="Znf_RING"/>
</dbReference>
<proteinExistence type="predicted"/>
<comment type="caution">
    <text evidence="6">The sequence shown here is derived from an EMBL/GenBank/DDBJ whole genome shotgun (WGS) entry which is preliminary data.</text>
</comment>
<feature type="domain" description="RING-type" evidence="5">
    <location>
        <begin position="1"/>
        <end position="42"/>
    </location>
</feature>
<accession>A0AAN9A4U1</accession>
<dbReference type="PROSITE" id="PS00518">
    <property type="entry name" value="ZF_RING_1"/>
    <property type="match status" value="1"/>
</dbReference>
<dbReference type="InterPro" id="IPR013083">
    <property type="entry name" value="Znf_RING/FYVE/PHD"/>
</dbReference>
<dbReference type="AlphaFoldDB" id="A0AAN9A4U1"/>
<dbReference type="Gene3D" id="3.30.40.10">
    <property type="entry name" value="Zinc/RING finger domain, C3HC4 (zinc finger)"/>
    <property type="match status" value="1"/>
</dbReference>
<keyword evidence="7" id="KW-1185">Reference proteome</keyword>
<dbReference type="GO" id="GO:0008270">
    <property type="term" value="F:zinc ion binding"/>
    <property type="evidence" value="ECO:0007669"/>
    <property type="project" value="UniProtKB-KW"/>
</dbReference>
<evidence type="ECO:0000256" key="2">
    <source>
        <dbReference type="ARBA" id="ARBA00022771"/>
    </source>
</evidence>
<evidence type="ECO:0000259" key="5">
    <source>
        <dbReference type="PROSITE" id="PS50089"/>
    </source>
</evidence>
<dbReference type="Pfam" id="PF14634">
    <property type="entry name" value="zf-RING_5"/>
    <property type="match status" value="1"/>
</dbReference>
<evidence type="ECO:0000256" key="3">
    <source>
        <dbReference type="ARBA" id="ARBA00022833"/>
    </source>
</evidence>
<dbReference type="GO" id="GO:0016567">
    <property type="term" value="P:protein ubiquitination"/>
    <property type="evidence" value="ECO:0007669"/>
    <property type="project" value="TreeGrafter"/>
</dbReference>
<dbReference type="GO" id="GO:0061630">
    <property type="term" value="F:ubiquitin protein ligase activity"/>
    <property type="evidence" value="ECO:0007669"/>
    <property type="project" value="TreeGrafter"/>
</dbReference>
<dbReference type="SUPFAM" id="SSF57850">
    <property type="entry name" value="RING/U-box"/>
    <property type="match status" value="1"/>
</dbReference>
<keyword evidence="3" id="KW-0862">Zinc</keyword>
<sequence length="79" mass="8709">MCSRQYNEDDRTPRTLACGHTFCTLCIINGISAAEITCPLCQRLHHAVGPRDIPVSLSLLRVVRTAATPGRLMIIISLF</sequence>
<dbReference type="InterPro" id="IPR017907">
    <property type="entry name" value="Znf_RING_CS"/>
</dbReference>
<reference evidence="6 7" key="1">
    <citation type="submission" date="2023-11" db="EMBL/GenBank/DDBJ databases">
        <title>Halocaridina rubra genome assembly.</title>
        <authorList>
            <person name="Smith C."/>
        </authorList>
    </citation>
    <scope>NUCLEOTIDE SEQUENCE [LARGE SCALE GENOMIC DNA]</scope>
    <source>
        <strain evidence="6">EP-1</strain>
        <tissue evidence="6">Whole</tissue>
    </source>
</reference>
<evidence type="ECO:0000313" key="7">
    <source>
        <dbReference type="Proteomes" id="UP001381693"/>
    </source>
</evidence>
<gene>
    <name evidence="6" type="ORF">SK128_018361</name>
</gene>
<name>A0AAN9A4U1_HALRR</name>
<keyword evidence="1" id="KW-0479">Metal-binding</keyword>
<evidence type="ECO:0000256" key="1">
    <source>
        <dbReference type="ARBA" id="ARBA00022723"/>
    </source>
</evidence>
<dbReference type="Proteomes" id="UP001381693">
    <property type="component" value="Unassembled WGS sequence"/>
</dbReference>
<dbReference type="PROSITE" id="PS50089">
    <property type="entry name" value="ZF_RING_2"/>
    <property type="match status" value="1"/>
</dbReference>
<dbReference type="SMART" id="SM00184">
    <property type="entry name" value="RING"/>
    <property type="match status" value="1"/>
</dbReference>
<evidence type="ECO:0000313" key="6">
    <source>
        <dbReference type="EMBL" id="KAK7074214.1"/>
    </source>
</evidence>
<dbReference type="PANTHER" id="PTHR22791">
    <property type="entry name" value="RING-TYPE DOMAIN-CONTAINING PROTEIN"/>
    <property type="match status" value="1"/>
</dbReference>
<dbReference type="InterPro" id="IPR051435">
    <property type="entry name" value="RING_finger_E3_ubiq-ligases"/>
</dbReference>